<dbReference type="PROSITE" id="PS50862">
    <property type="entry name" value="AA_TRNA_LIGASE_II"/>
    <property type="match status" value="1"/>
</dbReference>
<accession>A0A9D1DF97</accession>
<evidence type="ECO:0000313" key="17">
    <source>
        <dbReference type="Proteomes" id="UP000824242"/>
    </source>
</evidence>
<dbReference type="PANTHER" id="PTHR43697">
    <property type="entry name" value="SERYL-TRNA SYNTHETASE"/>
    <property type="match status" value="1"/>
</dbReference>
<dbReference type="GO" id="GO:0005524">
    <property type="term" value="F:ATP binding"/>
    <property type="evidence" value="ECO:0007669"/>
    <property type="project" value="UniProtKB-UniRule"/>
</dbReference>
<evidence type="ECO:0000256" key="9">
    <source>
        <dbReference type="ARBA" id="ARBA00023146"/>
    </source>
</evidence>
<dbReference type="SUPFAM" id="SSF46589">
    <property type="entry name" value="tRNA-binding arm"/>
    <property type="match status" value="1"/>
</dbReference>
<feature type="binding site" evidence="12 14">
    <location>
        <begin position="265"/>
        <end position="267"/>
    </location>
    <ligand>
        <name>ATP</name>
        <dbReference type="ChEBI" id="CHEBI:30616"/>
    </ligand>
</feature>
<feature type="binding site" evidence="12 13">
    <location>
        <position position="288"/>
    </location>
    <ligand>
        <name>L-serine</name>
        <dbReference type="ChEBI" id="CHEBI:33384"/>
    </ligand>
</feature>
<evidence type="ECO:0000256" key="1">
    <source>
        <dbReference type="ARBA" id="ARBA00004496"/>
    </source>
</evidence>
<dbReference type="GO" id="GO:0004828">
    <property type="term" value="F:serine-tRNA ligase activity"/>
    <property type="evidence" value="ECO:0007669"/>
    <property type="project" value="UniProtKB-UniRule"/>
</dbReference>
<dbReference type="Gene3D" id="1.10.287.40">
    <property type="entry name" value="Serine-tRNA synthetase, tRNA binding domain"/>
    <property type="match status" value="1"/>
</dbReference>
<dbReference type="InterPro" id="IPR010978">
    <property type="entry name" value="tRNA-bd_arm"/>
</dbReference>
<dbReference type="GO" id="GO:0005737">
    <property type="term" value="C:cytoplasm"/>
    <property type="evidence" value="ECO:0007669"/>
    <property type="project" value="UniProtKB-SubCell"/>
</dbReference>
<comment type="similarity">
    <text evidence="3 12">Belongs to the class-II aminoacyl-tRNA synthetase family. Type-1 seryl-tRNA synthetase subfamily.</text>
</comment>
<dbReference type="NCBIfam" id="TIGR00414">
    <property type="entry name" value="serS"/>
    <property type="match status" value="1"/>
</dbReference>
<feature type="binding site" evidence="13">
    <location>
        <position position="265"/>
    </location>
    <ligand>
        <name>L-serine</name>
        <dbReference type="ChEBI" id="CHEBI:33384"/>
    </ligand>
</feature>
<feature type="binding site" evidence="13">
    <location>
        <position position="385"/>
    </location>
    <ligand>
        <name>L-serine</name>
        <dbReference type="ChEBI" id="CHEBI:33384"/>
    </ligand>
</feature>
<feature type="binding site" evidence="12">
    <location>
        <begin position="234"/>
        <end position="236"/>
    </location>
    <ligand>
        <name>L-serine</name>
        <dbReference type="ChEBI" id="CHEBI:33384"/>
    </ligand>
</feature>
<comment type="caution">
    <text evidence="12">Lacks conserved residue(s) required for the propagation of feature annotation.</text>
</comment>
<dbReference type="GO" id="GO:0016260">
    <property type="term" value="P:selenocysteine biosynthetic process"/>
    <property type="evidence" value="ECO:0007669"/>
    <property type="project" value="UniProtKB-UniRule"/>
</dbReference>
<evidence type="ECO:0000256" key="5">
    <source>
        <dbReference type="ARBA" id="ARBA00022598"/>
    </source>
</evidence>
<evidence type="ECO:0000256" key="2">
    <source>
        <dbReference type="ARBA" id="ARBA00005045"/>
    </source>
</evidence>
<evidence type="ECO:0000259" key="15">
    <source>
        <dbReference type="PROSITE" id="PS50862"/>
    </source>
</evidence>
<comment type="pathway">
    <text evidence="2 12">Aminoacyl-tRNA biosynthesis; selenocysteinyl-tRNA(Sec) biosynthesis; L-seryl-tRNA(Sec) from L-serine and tRNA(Sec): step 1/1.</text>
</comment>
<reference evidence="16" key="2">
    <citation type="journal article" date="2021" name="PeerJ">
        <title>Extensive microbial diversity within the chicken gut microbiome revealed by metagenomics and culture.</title>
        <authorList>
            <person name="Gilroy R."/>
            <person name="Ravi A."/>
            <person name="Getino M."/>
            <person name="Pursley I."/>
            <person name="Horton D.L."/>
            <person name="Alikhan N.F."/>
            <person name="Baker D."/>
            <person name="Gharbi K."/>
            <person name="Hall N."/>
            <person name="Watson M."/>
            <person name="Adriaenssens E.M."/>
            <person name="Foster-Nyarko E."/>
            <person name="Jarju S."/>
            <person name="Secka A."/>
            <person name="Antonio M."/>
            <person name="Oren A."/>
            <person name="Chaudhuri R.R."/>
            <person name="La Ragione R."/>
            <person name="Hildebrand F."/>
            <person name="Pallen M.J."/>
        </authorList>
    </citation>
    <scope>NUCLEOTIDE SEQUENCE</scope>
    <source>
        <strain evidence="16">ChiSxjej1B13-7958</strain>
    </source>
</reference>
<feature type="binding site" evidence="13">
    <location>
        <position position="234"/>
    </location>
    <ligand>
        <name>L-serine</name>
        <dbReference type="ChEBI" id="CHEBI:33384"/>
    </ligand>
</feature>
<evidence type="ECO:0000256" key="13">
    <source>
        <dbReference type="PIRSR" id="PIRSR001529-1"/>
    </source>
</evidence>
<comment type="function">
    <text evidence="12">Catalyzes the attachment of serine to tRNA(Ser). Is also able to aminoacylate tRNA(Sec) with serine, to form the misacylated tRNA L-seryl-tRNA(Sec), which will be further converted into selenocysteinyl-tRNA(Sec).</text>
</comment>
<dbReference type="AlphaFoldDB" id="A0A9D1DF97"/>
<dbReference type="CDD" id="cd00770">
    <property type="entry name" value="SerRS_core"/>
    <property type="match status" value="1"/>
</dbReference>
<evidence type="ECO:0000256" key="3">
    <source>
        <dbReference type="ARBA" id="ARBA00010728"/>
    </source>
</evidence>
<comment type="subunit">
    <text evidence="12">Homodimer. The tRNA molecule binds across the dimer.</text>
</comment>
<dbReference type="InterPro" id="IPR002317">
    <property type="entry name" value="Ser-tRNA-ligase_type_1"/>
</dbReference>
<keyword evidence="8 12" id="KW-0648">Protein biosynthesis</keyword>
<keyword evidence="6 12" id="KW-0547">Nucleotide-binding</keyword>
<feature type="binding site" evidence="12">
    <location>
        <position position="387"/>
    </location>
    <ligand>
        <name>L-serine</name>
        <dbReference type="ChEBI" id="CHEBI:33384"/>
    </ligand>
</feature>
<dbReference type="EC" id="6.1.1.11" evidence="12"/>
<dbReference type="SUPFAM" id="SSF55681">
    <property type="entry name" value="Class II aaRS and biotin synthetases"/>
    <property type="match status" value="1"/>
</dbReference>
<dbReference type="Proteomes" id="UP000824242">
    <property type="component" value="Unassembled WGS sequence"/>
</dbReference>
<evidence type="ECO:0000256" key="8">
    <source>
        <dbReference type="ARBA" id="ARBA00022917"/>
    </source>
</evidence>
<dbReference type="InterPro" id="IPR042103">
    <property type="entry name" value="SerRS_1_N_sf"/>
</dbReference>
<dbReference type="InterPro" id="IPR045864">
    <property type="entry name" value="aa-tRNA-synth_II/BPL/LPL"/>
</dbReference>
<keyword evidence="7 12" id="KW-0067">ATP-binding</keyword>
<comment type="catalytic activity">
    <reaction evidence="10 12">
        <text>tRNA(Sec) + L-serine + ATP = L-seryl-tRNA(Sec) + AMP + diphosphate + H(+)</text>
        <dbReference type="Rhea" id="RHEA:42580"/>
        <dbReference type="Rhea" id="RHEA-COMP:9742"/>
        <dbReference type="Rhea" id="RHEA-COMP:10128"/>
        <dbReference type="ChEBI" id="CHEBI:15378"/>
        <dbReference type="ChEBI" id="CHEBI:30616"/>
        <dbReference type="ChEBI" id="CHEBI:33019"/>
        <dbReference type="ChEBI" id="CHEBI:33384"/>
        <dbReference type="ChEBI" id="CHEBI:78442"/>
        <dbReference type="ChEBI" id="CHEBI:78533"/>
        <dbReference type="ChEBI" id="CHEBI:456215"/>
        <dbReference type="EC" id="6.1.1.11"/>
    </reaction>
</comment>
<protein>
    <recommendedName>
        <fullName evidence="12">Serine--tRNA ligase</fullName>
        <ecNumber evidence="12">6.1.1.11</ecNumber>
    </recommendedName>
    <alternativeName>
        <fullName evidence="12">Seryl-tRNA synthetase</fullName>
        <shortName evidence="12">SerRS</shortName>
    </alternativeName>
    <alternativeName>
        <fullName evidence="12">Seryl-tRNA(Ser/Sec) synthetase</fullName>
    </alternativeName>
</protein>
<dbReference type="InterPro" id="IPR015866">
    <property type="entry name" value="Ser-tRNA-synth_1_N"/>
</dbReference>
<comment type="subcellular location">
    <subcellularLocation>
        <location evidence="1 12">Cytoplasm</location>
    </subcellularLocation>
</comment>
<evidence type="ECO:0000256" key="6">
    <source>
        <dbReference type="ARBA" id="ARBA00022741"/>
    </source>
</evidence>
<organism evidence="16 17">
    <name type="scientific">Candidatus Caccousia avicola</name>
    <dbReference type="NCBI Taxonomy" id="2840721"/>
    <lineage>
        <taxon>Bacteria</taxon>
        <taxon>Bacillati</taxon>
        <taxon>Bacillota</taxon>
        <taxon>Clostridia</taxon>
        <taxon>Eubacteriales</taxon>
        <taxon>Oscillospiraceae</taxon>
        <taxon>Oscillospiraceae incertae sedis</taxon>
        <taxon>Candidatus Caccousia</taxon>
    </lineage>
</organism>
<dbReference type="InterPro" id="IPR006195">
    <property type="entry name" value="aa-tRNA-synth_II"/>
</dbReference>
<dbReference type="GO" id="GO:0140096">
    <property type="term" value="F:catalytic activity, acting on a protein"/>
    <property type="evidence" value="ECO:0007669"/>
    <property type="project" value="UniProtKB-ARBA"/>
</dbReference>
<sequence>MIDIKLIRSNPDLVKANIKKREMNLDSVVDEILELDAKRRELTGSTEAMKAEQNACTKKIPAMKKAGEDVAPVMAEMKALSEKIKAADADLSAIEEKQKELMLGLPNMPDEDVVAGGKEQNVPVHYFGEQPKFDFEPKNHVDLCESLGMIDYPRGAKVGGNGAWIYRGAGARLEWALLNFFVNEHLADGYELILPPHMLNYECGYVAGQFPKFAEEVYWIQNPTSADKKFMLPTAETVLVNLHRDEILSEDELPKKFIAYTPCYRREAGSYRAEERGMIRGHQFNKVEMVQYTTEEGSDAAFEELVGKAERLVQELGLHYRLSKLAAGDCSFSMAKTYDIEVWIPSMGIYKEVSSASNARDYQARRGNIKYRGADKKLHFAHTLNASGLATSRVMPAIVEQFQNADGSVTVPEVLRKYMGGQEVILPVK</sequence>
<dbReference type="PIRSF" id="PIRSF001529">
    <property type="entry name" value="Ser-tRNA-synth_IIa"/>
    <property type="match status" value="1"/>
</dbReference>
<dbReference type="InterPro" id="IPR002314">
    <property type="entry name" value="aa-tRNA-synt_IIb"/>
</dbReference>
<reference evidence="16" key="1">
    <citation type="submission" date="2020-10" db="EMBL/GenBank/DDBJ databases">
        <authorList>
            <person name="Gilroy R."/>
        </authorList>
    </citation>
    <scope>NUCLEOTIDE SEQUENCE</scope>
    <source>
        <strain evidence="16">ChiSxjej1B13-7958</strain>
    </source>
</reference>
<keyword evidence="9 12" id="KW-0030">Aminoacyl-tRNA synthetase</keyword>
<comment type="caution">
    <text evidence="16">The sequence shown here is derived from an EMBL/GenBank/DDBJ whole genome shotgun (WGS) entry which is preliminary data.</text>
</comment>
<dbReference type="GO" id="GO:0006434">
    <property type="term" value="P:seryl-tRNA aminoacylation"/>
    <property type="evidence" value="ECO:0007669"/>
    <property type="project" value="UniProtKB-UniRule"/>
</dbReference>
<evidence type="ECO:0000256" key="4">
    <source>
        <dbReference type="ARBA" id="ARBA00022490"/>
    </source>
</evidence>
<gene>
    <name evidence="12 16" type="primary">serS</name>
    <name evidence="16" type="ORF">IAB89_03460</name>
</gene>
<dbReference type="GO" id="GO:0016740">
    <property type="term" value="F:transferase activity"/>
    <property type="evidence" value="ECO:0007669"/>
    <property type="project" value="UniProtKB-ARBA"/>
</dbReference>
<evidence type="ECO:0000256" key="14">
    <source>
        <dbReference type="PIRSR" id="PIRSR001529-2"/>
    </source>
</evidence>
<evidence type="ECO:0000256" key="12">
    <source>
        <dbReference type="HAMAP-Rule" id="MF_00176"/>
    </source>
</evidence>
<evidence type="ECO:0000256" key="7">
    <source>
        <dbReference type="ARBA" id="ARBA00022840"/>
    </source>
</evidence>
<evidence type="ECO:0000256" key="10">
    <source>
        <dbReference type="ARBA" id="ARBA00047929"/>
    </source>
</evidence>
<dbReference type="Pfam" id="PF02403">
    <property type="entry name" value="Seryl_tRNA_N"/>
    <property type="match status" value="1"/>
</dbReference>
<dbReference type="Pfam" id="PF00587">
    <property type="entry name" value="tRNA-synt_2b"/>
    <property type="match status" value="1"/>
</dbReference>
<keyword evidence="5 12" id="KW-0436">Ligase</keyword>
<comment type="domain">
    <text evidence="12">Consists of two distinct domains, a catalytic core and a N-terminal extension that is involved in tRNA binding.</text>
</comment>
<dbReference type="PANTHER" id="PTHR43697:SF1">
    <property type="entry name" value="SERINE--TRNA LIGASE"/>
    <property type="match status" value="1"/>
</dbReference>
<feature type="domain" description="Aminoacyl-transfer RNA synthetases class-II family profile" evidence="15">
    <location>
        <begin position="139"/>
        <end position="412"/>
    </location>
</feature>
<dbReference type="EMBL" id="DVGZ01000034">
    <property type="protein sequence ID" value="HIR46709.1"/>
    <property type="molecule type" value="Genomic_DNA"/>
</dbReference>
<name>A0A9D1DF97_9FIRM</name>
<proteinExistence type="inferred from homology"/>
<keyword evidence="4 12" id="KW-0963">Cytoplasm</keyword>
<feature type="binding site" evidence="12 14">
    <location>
        <begin position="352"/>
        <end position="355"/>
    </location>
    <ligand>
        <name>ATP</name>
        <dbReference type="ChEBI" id="CHEBI:30616"/>
    </ligand>
</feature>
<dbReference type="PRINTS" id="PR00981">
    <property type="entry name" value="TRNASYNTHSER"/>
</dbReference>
<dbReference type="Gene3D" id="3.30.930.10">
    <property type="entry name" value="Bira Bifunctional Protein, Domain 2"/>
    <property type="match status" value="1"/>
</dbReference>
<dbReference type="HAMAP" id="MF_00176">
    <property type="entry name" value="Ser_tRNA_synth_type1"/>
    <property type="match status" value="1"/>
</dbReference>
<evidence type="ECO:0000256" key="11">
    <source>
        <dbReference type="ARBA" id="ARBA00048823"/>
    </source>
</evidence>
<dbReference type="InterPro" id="IPR033729">
    <property type="entry name" value="SerRS_core"/>
</dbReference>
<comment type="catalytic activity">
    <reaction evidence="11 12">
        <text>tRNA(Ser) + L-serine + ATP = L-seryl-tRNA(Ser) + AMP + diphosphate + H(+)</text>
        <dbReference type="Rhea" id="RHEA:12292"/>
        <dbReference type="Rhea" id="RHEA-COMP:9669"/>
        <dbReference type="Rhea" id="RHEA-COMP:9703"/>
        <dbReference type="ChEBI" id="CHEBI:15378"/>
        <dbReference type="ChEBI" id="CHEBI:30616"/>
        <dbReference type="ChEBI" id="CHEBI:33019"/>
        <dbReference type="ChEBI" id="CHEBI:33384"/>
        <dbReference type="ChEBI" id="CHEBI:78442"/>
        <dbReference type="ChEBI" id="CHEBI:78533"/>
        <dbReference type="ChEBI" id="CHEBI:456215"/>
        <dbReference type="EC" id="6.1.1.11"/>
    </reaction>
</comment>
<evidence type="ECO:0000313" key="16">
    <source>
        <dbReference type="EMBL" id="HIR46709.1"/>
    </source>
</evidence>